<keyword evidence="4" id="KW-0812">Transmembrane</keyword>
<evidence type="ECO:0000256" key="3">
    <source>
        <dbReference type="ARBA" id="ARBA00022452"/>
    </source>
</evidence>
<dbReference type="Gene3D" id="2.40.160.60">
    <property type="entry name" value="Outer membrane protein transport protein (OMPP1/FadL/TodX)"/>
    <property type="match status" value="1"/>
</dbReference>
<dbReference type="PANTHER" id="PTHR35093:SF8">
    <property type="entry name" value="OUTER MEMBRANE PROTEIN NMB0088-RELATED"/>
    <property type="match status" value="1"/>
</dbReference>
<dbReference type="PANTHER" id="PTHR35093">
    <property type="entry name" value="OUTER MEMBRANE PROTEIN NMB0088-RELATED"/>
    <property type="match status" value="1"/>
</dbReference>
<keyword evidence="7" id="KW-0998">Cell outer membrane</keyword>
<gene>
    <name evidence="8" type="ORF">J3359_12975</name>
</gene>
<evidence type="ECO:0000256" key="7">
    <source>
        <dbReference type="ARBA" id="ARBA00023237"/>
    </source>
</evidence>
<protein>
    <submittedName>
        <fullName evidence="8">Outer membrane protein transport protein</fullName>
    </submittedName>
</protein>
<dbReference type="InterPro" id="IPR005017">
    <property type="entry name" value="OMPP1/FadL/TodX"/>
</dbReference>
<dbReference type="GO" id="GO:0009279">
    <property type="term" value="C:cell outer membrane"/>
    <property type="evidence" value="ECO:0007669"/>
    <property type="project" value="UniProtKB-SubCell"/>
</dbReference>
<evidence type="ECO:0000313" key="9">
    <source>
        <dbReference type="Proteomes" id="UP000663920"/>
    </source>
</evidence>
<evidence type="ECO:0000256" key="6">
    <source>
        <dbReference type="ARBA" id="ARBA00023136"/>
    </source>
</evidence>
<evidence type="ECO:0000256" key="4">
    <source>
        <dbReference type="ARBA" id="ARBA00022692"/>
    </source>
</evidence>
<dbReference type="KEGG" id="pcea:J3359_12975"/>
<keyword evidence="9" id="KW-1185">Reference proteome</keyword>
<organism evidence="8 9">
    <name type="scientific">Polaribacter cellanae</name>
    <dbReference type="NCBI Taxonomy" id="2818493"/>
    <lineage>
        <taxon>Bacteria</taxon>
        <taxon>Pseudomonadati</taxon>
        <taxon>Bacteroidota</taxon>
        <taxon>Flavobacteriia</taxon>
        <taxon>Flavobacteriales</taxon>
        <taxon>Flavobacteriaceae</taxon>
    </lineage>
</organism>
<dbReference type="EMBL" id="CP071869">
    <property type="protein sequence ID" value="QTE21728.1"/>
    <property type="molecule type" value="Genomic_DNA"/>
</dbReference>
<dbReference type="Pfam" id="PF03349">
    <property type="entry name" value="Toluene_X"/>
    <property type="match status" value="1"/>
</dbReference>
<comment type="similarity">
    <text evidence="2">Belongs to the OmpP1/FadL family.</text>
</comment>
<evidence type="ECO:0000313" key="8">
    <source>
        <dbReference type="EMBL" id="QTE21728.1"/>
    </source>
</evidence>
<keyword evidence="6" id="KW-0472">Membrane</keyword>
<keyword evidence="3" id="KW-1134">Transmembrane beta strand</keyword>
<dbReference type="SUPFAM" id="SSF56935">
    <property type="entry name" value="Porins"/>
    <property type="match status" value="1"/>
</dbReference>
<evidence type="ECO:0000256" key="2">
    <source>
        <dbReference type="ARBA" id="ARBA00008163"/>
    </source>
</evidence>
<evidence type="ECO:0000256" key="1">
    <source>
        <dbReference type="ARBA" id="ARBA00004571"/>
    </source>
</evidence>
<comment type="subcellular location">
    <subcellularLocation>
        <location evidence="1">Cell outer membrane</location>
        <topology evidence="1">Multi-pass membrane protein</topology>
    </subcellularLocation>
</comment>
<proteinExistence type="inferred from homology"/>
<accession>A0A975CL92</accession>
<dbReference type="Proteomes" id="UP000663920">
    <property type="component" value="Chromosome"/>
</dbReference>
<dbReference type="GO" id="GO:0015483">
    <property type="term" value="F:long-chain fatty acid transporting porin activity"/>
    <property type="evidence" value="ECO:0007669"/>
    <property type="project" value="TreeGrafter"/>
</dbReference>
<sequence length="470" mass="52539">MKKIITFAILFAVTLTSYSQSLKYQDLALLFSQDDSNGTARFTSMGGAFGALGGDISSININPAGLAVFNNSSFAGTLNNRNTEIQSTFYGNAVNNQNQSFNFSQAGAVLVFDSAYKSDWSKFAIGFNYRLTKDFSDNFIIEGNSGVPTFREFPLDKNKTIDYNVSEKNQRFINKYKGKLDEINLAFSSVYQNKLYVGAGVNFYSLNFSQQSNLLEFNSDGKGNTLDANFYQENFTTGTGISLNAGFIYKATQNFRFGLSYQTPTWFTEIIEDTNIVKNEGNRLGGIPFTGDTEIIVSNDPKNIYDNTTGDNFPSQNLTYRLKTPSKLTASAAVVFGKRGLFSFDYISRNYSNMKLSDGGFAGENTFFENELKNTNSFNMGTEWRFDKLSIRGGYKFEENPNKTALNSDDIKGYSFGAGYNFGNFKVDFAYSNNNRTSFYDVYPQFPKQINTADLNIDNRIFTATVSISL</sequence>
<dbReference type="RefSeq" id="WP_208077280.1">
    <property type="nucleotide sequence ID" value="NZ_CP071869.1"/>
</dbReference>
<name>A0A975CL92_9FLAO</name>
<reference evidence="8 9" key="1">
    <citation type="submission" date="2021-03" db="EMBL/GenBank/DDBJ databases">
        <title>Complete genome of Polaribacter_sp.SM13.</title>
        <authorList>
            <person name="Jeong S.W."/>
            <person name="Bae J.W."/>
        </authorList>
    </citation>
    <scope>NUCLEOTIDE SEQUENCE [LARGE SCALE GENOMIC DNA]</scope>
    <source>
        <strain evidence="8 9">SM13</strain>
    </source>
</reference>
<dbReference type="AlphaFoldDB" id="A0A975CL92"/>
<keyword evidence="5" id="KW-0732">Signal</keyword>
<evidence type="ECO:0000256" key="5">
    <source>
        <dbReference type="ARBA" id="ARBA00022729"/>
    </source>
</evidence>